<dbReference type="InterPro" id="IPR041467">
    <property type="entry name" value="Sco4008_C"/>
</dbReference>
<comment type="caution">
    <text evidence="4">The sequence shown here is derived from an EMBL/GenBank/DDBJ whole genome shotgun (WGS) entry which is preliminary data.</text>
</comment>
<dbReference type="InterPro" id="IPR036271">
    <property type="entry name" value="Tet_transcr_reg_TetR-rel_C_sf"/>
</dbReference>
<dbReference type="Pfam" id="PF00440">
    <property type="entry name" value="TetR_N"/>
    <property type="match status" value="1"/>
</dbReference>
<dbReference type="Pfam" id="PF17926">
    <property type="entry name" value="TetR_C_21"/>
    <property type="match status" value="1"/>
</dbReference>
<accession>A0ABU1SB53</accession>
<dbReference type="Proteomes" id="UP001259347">
    <property type="component" value="Unassembled WGS sequence"/>
</dbReference>
<sequence length="189" mass="20180">MPPDATETKRRILVAARREFAQHGLAGARIDRIAEQAMANKRSIYVHFGPKEHLFDLVVIDALAAMSLAVPFTADDLPGYAGRLFDFLLADPETLRLSTWATLERPQATETEADAYRVKVDQLREVYGADAVDVLVLVLGLVTALPVGSPALLSLGEPRTTPEALAVHRALLVEGVASLIAGLGGSASA</sequence>
<dbReference type="InterPro" id="IPR050109">
    <property type="entry name" value="HTH-type_TetR-like_transc_reg"/>
</dbReference>
<dbReference type="SUPFAM" id="SSF48498">
    <property type="entry name" value="Tetracyclin repressor-like, C-terminal domain"/>
    <property type="match status" value="1"/>
</dbReference>
<feature type="DNA-binding region" description="H-T-H motif" evidence="2">
    <location>
        <begin position="29"/>
        <end position="48"/>
    </location>
</feature>
<proteinExistence type="predicted"/>
<evidence type="ECO:0000256" key="2">
    <source>
        <dbReference type="PROSITE-ProRule" id="PRU00335"/>
    </source>
</evidence>
<evidence type="ECO:0000256" key="1">
    <source>
        <dbReference type="ARBA" id="ARBA00023125"/>
    </source>
</evidence>
<dbReference type="PROSITE" id="PS50977">
    <property type="entry name" value="HTH_TETR_2"/>
    <property type="match status" value="1"/>
</dbReference>
<organism evidence="4 5">
    <name type="scientific">Microbacterium resistens</name>
    <dbReference type="NCBI Taxonomy" id="156977"/>
    <lineage>
        <taxon>Bacteria</taxon>
        <taxon>Bacillati</taxon>
        <taxon>Actinomycetota</taxon>
        <taxon>Actinomycetes</taxon>
        <taxon>Micrococcales</taxon>
        <taxon>Microbacteriaceae</taxon>
        <taxon>Microbacterium</taxon>
    </lineage>
</organism>
<gene>
    <name evidence="4" type="ORF">J2Y69_001428</name>
</gene>
<name>A0ABU1SB53_9MICO</name>
<dbReference type="SUPFAM" id="SSF46689">
    <property type="entry name" value="Homeodomain-like"/>
    <property type="match status" value="1"/>
</dbReference>
<dbReference type="PANTHER" id="PTHR30328">
    <property type="entry name" value="TRANSCRIPTIONAL REPRESSOR"/>
    <property type="match status" value="1"/>
</dbReference>
<evidence type="ECO:0000259" key="3">
    <source>
        <dbReference type="PROSITE" id="PS50977"/>
    </source>
</evidence>
<protein>
    <submittedName>
        <fullName evidence="4">AcrR family transcriptional regulator</fullName>
    </submittedName>
</protein>
<keyword evidence="1 2" id="KW-0238">DNA-binding</keyword>
<feature type="domain" description="HTH tetR-type" evidence="3">
    <location>
        <begin position="6"/>
        <end position="66"/>
    </location>
</feature>
<dbReference type="PRINTS" id="PR00455">
    <property type="entry name" value="HTHTETR"/>
</dbReference>
<dbReference type="RefSeq" id="WP_310018992.1">
    <property type="nucleotide sequence ID" value="NZ_JAVDUM010000005.1"/>
</dbReference>
<evidence type="ECO:0000313" key="5">
    <source>
        <dbReference type="Proteomes" id="UP001259347"/>
    </source>
</evidence>
<dbReference type="InterPro" id="IPR001647">
    <property type="entry name" value="HTH_TetR"/>
</dbReference>
<keyword evidence="5" id="KW-1185">Reference proteome</keyword>
<dbReference type="Gene3D" id="1.10.357.10">
    <property type="entry name" value="Tetracycline Repressor, domain 2"/>
    <property type="match status" value="1"/>
</dbReference>
<dbReference type="EMBL" id="JAVDUM010000005">
    <property type="protein sequence ID" value="MDR6866829.1"/>
    <property type="molecule type" value="Genomic_DNA"/>
</dbReference>
<evidence type="ECO:0000313" key="4">
    <source>
        <dbReference type="EMBL" id="MDR6866829.1"/>
    </source>
</evidence>
<dbReference type="PANTHER" id="PTHR30328:SF54">
    <property type="entry name" value="HTH-TYPE TRANSCRIPTIONAL REPRESSOR SCO4008"/>
    <property type="match status" value="1"/>
</dbReference>
<reference evidence="4 5" key="1">
    <citation type="submission" date="2023-07" db="EMBL/GenBank/DDBJ databases">
        <title>Sorghum-associated microbial communities from plants grown in Nebraska, USA.</title>
        <authorList>
            <person name="Schachtman D."/>
        </authorList>
    </citation>
    <scope>NUCLEOTIDE SEQUENCE [LARGE SCALE GENOMIC DNA]</scope>
    <source>
        <strain evidence="4 5">2980</strain>
    </source>
</reference>
<dbReference type="InterPro" id="IPR009057">
    <property type="entry name" value="Homeodomain-like_sf"/>
</dbReference>